<dbReference type="STRING" id="1287681.M7SIW0"/>
<evidence type="ECO:0000256" key="3">
    <source>
        <dbReference type="ARBA" id="ARBA00022617"/>
    </source>
</evidence>
<dbReference type="GO" id="GO:0005506">
    <property type="term" value="F:iron ion binding"/>
    <property type="evidence" value="ECO:0007669"/>
    <property type="project" value="InterPro"/>
</dbReference>
<dbReference type="Proteomes" id="UP000012174">
    <property type="component" value="Unassembled WGS sequence"/>
</dbReference>
<evidence type="ECO:0000313" key="10">
    <source>
        <dbReference type="EMBL" id="EMR64102.1"/>
    </source>
</evidence>
<evidence type="ECO:0000256" key="4">
    <source>
        <dbReference type="ARBA" id="ARBA00022723"/>
    </source>
</evidence>
<protein>
    <submittedName>
        <fullName evidence="10">Putative cytochrome p450 monooxygenase protein</fullName>
    </submittedName>
</protein>
<organism evidence="10 11">
    <name type="scientific">Eutypa lata (strain UCR-EL1)</name>
    <name type="common">Grapevine dieback disease fungus</name>
    <name type="synonym">Eutypa armeniacae</name>
    <dbReference type="NCBI Taxonomy" id="1287681"/>
    <lineage>
        <taxon>Eukaryota</taxon>
        <taxon>Fungi</taxon>
        <taxon>Dikarya</taxon>
        <taxon>Ascomycota</taxon>
        <taxon>Pezizomycotina</taxon>
        <taxon>Sordariomycetes</taxon>
        <taxon>Xylariomycetidae</taxon>
        <taxon>Xylariales</taxon>
        <taxon>Diatrypaceae</taxon>
        <taxon>Eutypa</taxon>
    </lineage>
</organism>
<dbReference type="HOGENOM" id="CLU_001570_14_7_1"/>
<dbReference type="PROSITE" id="PS00086">
    <property type="entry name" value="CYTOCHROME_P450"/>
    <property type="match status" value="1"/>
</dbReference>
<accession>M7SIW0</accession>
<dbReference type="InterPro" id="IPR050121">
    <property type="entry name" value="Cytochrome_P450_monoxygenase"/>
</dbReference>
<evidence type="ECO:0000313" key="11">
    <source>
        <dbReference type="Proteomes" id="UP000012174"/>
    </source>
</evidence>
<dbReference type="eggNOG" id="KOG0156">
    <property type="taxonomic scope" value="Eukaryota"/>
</dbReference>
<name>M7SIW0_EUTLA</name>
<evidence type="ECO:0000256" key="2">
    <source>
        <dbReference type="ARBA" id="ARBA00010617"/>
    </source>
</evidence>
<dbReference type="GO" id="GO:0004497">
    <property type="term" value="F:monooxygenase activity"/>
    <property type="evidence" value="ECO:0007669"/>
    <property type="project" value="UniProtKB-KW"/>
</dbReference>
<evidence type="ECO:0000256" key="5">
    <source>
        <dbReference type="ARBA" id="ARBA00023002"/>
    </source>
</evidence>
<dbReference type="PANTHER" id="PTHR24305">
    <property type="entry name" value="CYTOCHROME P450"/>
    <property type="match status" value="1"/>
</dbReference>
<dbReference type="InterPro" id="IPR002401">
    <property type="entry name" value="Cyt_P450_E_grp-I"/>
</dbReference>
<dbReference type="EMBL" id="KB707120">
    <property type="protein sequence ID" value="EMR64102.1"/>
    <property type="molecule type" value="Genomic_DNA"/>
</dbReference>
<proteinExistence type="inferred from homology"/>
<feature type="binding site" description="axial binding residue" evidence="8">
    <location>
        <position position="111"/>
    </location>
    <ligand>
        <name>heme</name>
        <dbReference type="ChEBI" id="CHEBI:30413"/>
    </ligand>
    <ligandPart>
        <name>Fe</name>
        <dbReference type="ChEBI" id="CHEBI:18248"/>
    </ligandPart>
</feature>
<evidence type="ECO:0000256" key="9">
    <source>
        <dbReference type="RuleBase" id="RU000461"/>
    </source>
</evidence>
<sequence>MLSPADEININSVGRLSYLLAVFNEALRLYPPVTSGLVRVVPPEGELIAGHFIPGGTYVEVQQWSMNHSKDNWADPWAFKPERFLSDSEEAAKAGNQLDALQPFNVGPRNCIGRNLAYAEMRLIMARIVYDFDMKLADDSKDWIKRQRAFSLWDRIPLNVYLTPVERTPVATVG</sequence>
<dbReference type="PRINTS" id="PR00463">
    <property type="entry name" value="EP450I"/>
</dbReference>
<keyword evidence="3 8" id="KW-0349">Heme</keyword>
<comment type="similarity">
    <text evidence="2 9">Belongs to the cytochrome P450 family.</text>
</comment>
<evidence type="ECO:0000256" key="6">
    <source>
        <dbReference type="ARBA" id="ARBA00023004"/>
    </source>
</evidence>
<keyword evidence="11" id="KW-1185">Reference proteome</keyword>
<dbReference type="GO" id="GO:0020037">
    <property type="term" value="F:heme binding"/>
    <property type="evidence" value="ECO:0007669"/>
    <property type="project" value="InterPro"/>
</dbReference>
<dbReference type="OrthoDB" id="1470350at2759"/>
<keyword evidence="4 8" id="KW-0479">Metal-binding</keyword>
<dbReference type="AlphaFoldDB" id="M7SIW0"/>
<dbReference type="InterPro" id="IPR036396">
    <property type="entry name" value="Cyt_P450_sf"/>
</dbReference>
<evidence type="ECO:0000256" key="8">
    <source>
        <dbReference type="PIRSR" id="PIRSR602401-1"/>
    </source>
</evidence>
<dbReference type="Pfam" id="PF00067">
    <property type="entry name" value="p450"/>
    <property type="match status" value="1"/>
</dbReference>
<dbReference type="OMA" id="HISAMID"/>
<dbReference type="GO" id="GO:0016705">
    <property type="term" value="F:oxidoreductase activity, acting on paired donors, with incorporation or reduction of molecular oxygen"/>
    <property type="evidence" value="ECO:0007669"/>
    <property type="project" value="InterPro"/>
</dbReference>
<dbReference type="PRINTS" id="PR00385">
    <property type="entry name" value="P450"/>
</dbReference>
<comment type="cofactor">
    <cofactor evidence="1 8">
        <name>heme</name>
        <dbReference type="ChEBI" id="CHEBI:30413"/>
    </cofactor>
</comment>
<evidence type="ECO:0000256" key="1">
    <source>
        <dbReference type="ARBA" id="ARBA00001971"/>
    </source>
</evidence>
<dbReference type="InterPro" id="IPR001128">
    <property type="entry name" value="Cyt_P450"/>
</dbReference>
<keyword evidence="6 8" id="KW-0408">Iron</keyword>
<keyword evidence="7 9" id="KW-0503">Monooxygenase</keyword>
<dbReference type="SUPFAM" id="SSF48264">
    <property type="entry name" value="Cytochrome P450"/>
    <property type="match status" value="1"/>
</dbReference>
<keyword evidence="5 9" id="KW-0560">Oxidoreductase</keyword>
<evidence type="ECO:0000256" key="7">
    <source>
        <dbReference type="ARBA" id="ARBA00023033"/>
    </source>
</evidence>
<gene>
    <name evidence="10" type="ORF">UCREL1_8937</name>
</gene>
<dbReference type="PANTHER" id="PTHR24305:SF230">
    <property type="entry name" value="P450, PUTATIVE (EUROFUNG)-RELATED"/>
    <property type="match status" value="1"/>
</dbReference>
<dbReference type="InterPro" id="IPR017972">
    <property type="entry name" value="Cyt_P450_CS"/>
</dbReference>
<dbReference type="KEGG" id="ela:UCREL1_8937"/>
<dbReference type="Gene3D" id="1.10.630.10">
    <property type="entry name" value="Cytochrome P450"/>
    <property type="match status" value="1"/>
</dbReference>
<reference evidence="11" key="1">
    <citation type="journal article" date="2013" name="Genome Announc.">
        <title>Draft genome sequence of the grapevine dieback fungus Eutypa lata UCR-EL1.</title>
        <authorList>
            <person name="Blanco-Ulate B."/>
            <person name="Rolshausen P.E."/>
            <person name="Cantu D."/>
        </authorList>
    </citation>
    <scope>NUCLEOTIDE SEQUENCE [LARGE SCALE GENOMIC DNA]</scope>
    <source>
        <strain evidence="11">UCR-EL1</strain>
    </source>
</reference>